<dbReference type="InterPro" id="IPR001851">
    <property type="entry name" value="ABC_transp_permease"/>
</dbReference>
<evidence type="ECO:0000313" key="8">
    <source>
        <dbReference type="Proteomes" id="UP000661507"/>
    </source>
</evidence>
<feature type="transmembrane region" description="Helical" evidence="6">
    <location>
        <begin position="297"/>
        <end position="320"/>
    </location>
</feature>
<keyword evidence="2" id="KW-1003">Cell membrane</keyword>
<evidence type="ECO:0000313" key="7">
    <source>
        <dbReference type="EMBL" id="GGJ09374.1"/>
    </source>
</evidence>
<dbReference type="EMBL" id="BMKW01000003">
    <property type="protein sequence ID" value="GGJ09374.1"/>
    <property type="molecule type" value="Genomic_DNA"/>
</dbReference>
<evidence type="ECO:0000256" key="4">
    <source>
        <dbReference type="ARBA" id="ARBA00022989"/>
    </source>
</evidence>
<dbReference type="Proteomes" id="UP000661507">
    <property type="component" value="Unassembled WGS sequence"/>
</dbReference>
<dbReference type="Pfam" id="PF02653">
    <property type="entry name" value="BPD_transp_2"/>
    <property type="match status" value="1"/>
</dbReference>
<name>A0A917KDH6_9PROT</name>
<feature type="transmembrane region" description="Helical" evidence="6">
    <location>
        <begin position="46"/>
        <end position="65"/>
    </location>
</feature>
<feature type="transmembrane region" description="Helical" evidence="6">
    <location>
        <begin position="21"/>
        <end position="40"/>
    </location>
</feature>
<protein>
    <submittedName>
        <fullName evidence="7">Branched-chain amino acid ABC transporter permease</fullName>
    </submittedName>
</protein>
<comment type="caution">
    <text evidence="7">The sequence shown here is derived from an EMBL/GenBank/DDBJ whole genome shotgun (WGS) entry which is preliminary data.</text>
</comment>
<dbReference type="GO" id="GO:0015658">
    <property type="term" value="F:branched-chain amino acid transmembrane transporter activity"/>
    <property type="evidence" value="ECO:0007669"/>
    <property type="project" value="InterPro"/>
</dbReference>
<sequence>MSTTQDPPRDPMARPARLMKRYEPILAILLAAAMITAAILAPWLRFVLTIALAKGIAVLGILLLLRAGQVSFGHAIYIAFGAYVVAFLAPTVNDAALLLALAAVGAGLLGLVIGAFVTRYRQIFFGMLNLAMSMVFYSLLEKLYAITKGSDGIRVEIMPIAGQALDRVAYEWVIFGIALGIALVVAILLRLYLSSPMGEALAGIKTRETRLEFMGVPARGVLLSAYVMSAVVGGIGGALIALTSRHVTPQLAYWTSSGELVFIAILGGAGGVLGPFLGAATYELVRIYAAASFADAWQMILGAVLLLVILFAPGGLWGMAARAIGGRGR</sequence>
<feature type="transmembrane region" description="Helical" evidence="6">
    <location>
        <begin position="172"/>
        <end position="193"/>
    </location>
</feature>
<dbReference type="AlphaFoldDB" id="A0A917KDH6"/>
<dbReference type="PANTHER" id="PTHR30482">
    <property type="entry name" value="HIGH-AFFINITY BRANCHED-CHAIN AMINO ACID TRANSPORT SYSTEM PERMEASE"/>
    <property type="match status" value="1"/>
</dbReference>
<accession>A0A917KDH6</accession>
<dbReference type="GO" id="GO:0005886">
    <property type="term" value="C:plasma membrane"/>
    <property type="evidence" value="ECO:0007669"/>
    <property type="project" value="UniProtKB-SubCell"/>
</dbReference>
<feature type="transmembrane region" description="Helical" evidence="6">
    <location>
        <begin position="123"/>
        <end position="140"/>
    </location>
</feature>
<evidence type="ECO:0000256" key="3">
    <source>
        <dbReference type="ARBA" id="ARBA00022692"/>
    </source>
</evidence>
<feature type="transmembrane region" description="Helical" evidence="6">
    <location>
        <begin position="95"/>
        <end position="116"/>
    </location>
</feature>
<reference evidence="7" key="1">
    <citation type="journal article" date="2014" name="Int. J. Syst. Evol. Microbiol.">
        <title>Complete genome sequence of Corynebacterium casei LMG S-19264T (=DSM 44701T), isolated from a smear-ripened cheese.</title>
        <authorList>
            <consortium name="US DOE Joint Genome Institute (JGI-PGF)"/>
            <person name="Walter F."/>
            <person name="Albersmeier A."/>
            <person name="Kalinowski J."/>
            <person name="Ruckert C."/>
        </authorList>
    </citation>
    <scope>NUCLEOTIDE SEQUENCE</scope>
    <source>
        <strain evidence="7">CGMCC 1.3617</strain>
    </source>
</reference>
<feature type="transmembrane region" description="Helical" evidence="6">
    <location>
        <begin position="72"/>
        <end position="89"/>
    </location>
</feature>
<proteinExistence type="predicted"/>
<keyword evidence="8" id="KW-1185">Reference proteome</keyword>
<reference evidence="7" key="2">
    <citation type="submission" date="2020-09" db="EMBL/GenBank/DDBJ databases">
        <authorList>
            <person name="Sun Q."/>
            <person name="Zhou Y."/>
        </authorList>
    </citation>
    <scope>NUCLEOTIDE SEQUENCE</scope>
    <source>
        <strain evidence="7">CGMCC 1.3617</strain>
    </source>
</reference>
<comment type="subcellular location">
    <subcellularLocation>
        <location evidence="1">Cell membrane</location>
        <topology evidence="1">Multi-pass membrane protein</topology>
    </subcellularLocation>
</comment>
<feature type="transmembrane region" description="Helical" evidence="6">
    <location>
        <begin position="214"/>
        <end position="240"/>
    </location>
</feature>
<dbReference type="RefSeq" id="WP_229681201.1">
    <property type="nucleotide sequence ID" value="NZ_BMKW01000003.1"/>
</dbReference>
<organism evidence="7 8">
    <name type="scientific">Neoroseomonas lacus</name>
    <dbReference type="NCBI Taxonomy" id="287609"/>
    <lineage>
        <taxon>Bacteria</taxon>
        <taxon>Pseudomonadati</taxon>
        <taxon>Pseudomonadota</taxon>
        <taxon>Alphaproteobacteria</taxon>
        <taxon>Acetobacterales</taxon>
        <taxon>Acetobacteraceae</taxon>
        <taxon>Neoroseomonas</taxon>
    </lineage>
</organism>
<dbReference type="PANTHER" id="PTHR30482:SF17">
    <property type="entry name" value="ABC TRANSPORTER ATP-BINDING PROTEIN"/>
    <property type="match status" value="1"/>
</dbReference>
<evidence type="ECO:0000256" key="6">
    <source>
        <dbReference type="SAM" id="Phobius"/>
    </source>
</evidence>
<gene>
    <name evidence="7" type="ORF">GCM10011320_15530</name>
</gene>
<keyword evidence="4 6" id="KW-1133">Transmembrane helix</keyword>
<keyword evidence="5 6" id="KW-0472">Membrane</keyword>
<evidence type="ECO:0000256" key="2">
    <source>
        <dbReference type="ARBA" id="ARBA00022475"/>
    </source>
</evidence>
<evidence type="ECO:0000256" key="1">
    <source>
        <dbReference type="ARBA" id="ARBA00004651"/>
    </source>
</evidence>
<dbReference type="CDD" id="cd06581">
    <property type="entry name" value="TM_PBP1_LivM_like"/>
    <property type="match status" value="1"/>
</dbReference>
<dbReference type="InterPro" id="IPR043428">
    <property type="entry name" value="LivM-like"/>
</dbReference>
<evidence type="ECO:0000256" key="5">
    <source>
        <dbReference type="ARBA" id="ARBA00023136"/>
    </source>
</evidence>
<keyword evidence="3 6" id="KW-0812">Transmembrane</keyword>
<feature type="transmembrane region" description="Helical" evidence="6">
    <location>
        <begin position="260"/>
        <end position="285"/>
    </location>
</feature>